<gene>
    <name evidence="14" type="ORF">PF002_g10819</name>
    <name evidence="13" type="ORF">PF009_g10745</name>
</gene>
<dbReference type="EMBL" id="QXGF01000491">
    <property type="protein sequence ID" value="KAE8939404.1"/>
    <property type="molecule type" value="Genomic_DNA"/>
</dbReference>
<feature type="compositionally biased region" description="Polar residues" evidence="11">
    <location>
        <begin position="430"/>
        <end position="440"/>
    </location>
</feature>
<dbReference type="InterPro" id="IPR013083">
    <property type="entry name" value="Znf_RING/FYVE/PHD"/>
</dbReference>
<dbReference type="GO" id="GO:0045814">
    <property type="term" value="P:negative regulation of gene expression, epigenetic"/>
    <property type="evidence" value="ECO:0007669"/>
    <property type="project" value="TreeGrafter"/>
</dbReference>
<feature type="region of interest" description="Disordered" evidence="11">
    <location>
        <begin position="503"/>
        <end position="650"/>
    </location>
</feature>
<accession>A0A6A3ZNE0</accession>
<dbReference type="CDD" id="cd15504">
    <property type="entry name" value="PHD_PRHA_like"/>
    <property type="match status" value="1"/>
</dbReference>
<sequence>MPHAESAVIFGRTNKQHRLGLRHSHQTCEQLRFTRLHHWFHSTFGILGIEWSTAAIDSSDVTTVVTSILPTQPKRNKKDLNRSTLRAMPRTRKKARTSSDSDDAYAPPASVRRPTIKTQPREQRERRAPAAFSPVADTPRKSRKPKELSPEADGDAPPAPATPVRPEHKRLENKIKSQAHRLRYPLAFVEAYEAEGWRKSSRDKLKPNKELETEHRKIAKGQRALIDGLHELKALHANEPQVPPLAKFEEVHCSRCGSTDTEPDNDILLCDSVGCHRAYHQKCQTPIVLTAKIPAGDEPWFCEVCLAVFECLKSINSVFGATYESVDDLFPELVGAEQQPTTDASSAAQSGEESGTAPVDDDDDDEEDGEDFVCNDEDDNDEDEESDGDEKAAGPGEEEEIAEEVPESAQDLLYLSKDDVIDLNHRSTRSKSVSRPSNPVQKKLNLVGEPAAKLDRKTGEVILGVVAEFEPPTKGRYSRWRIDYRDGTSEHLTRSKTMSAINRAAVEDSDNEQNSGDSEADAALIVRGKRKRNDVDYRQLNELMFAGKDEDSEEDETFEVKEGSDEEPDEEGDNEEEGEEGEDDEENGDEGDGDSEGKGKEVEAESLSDQPSPTTVTASHDEVSQPSDEMRSHRKRTPVDYISMHEGLLP</sequence>
<keyword evidence="5" id="KW-0805">Transcription regulation</keyword>
<dbReference type="InterPro" id="IPR019786">
    <property type="entry name" value="Zinc_finger_PHD-type_CS"/>
</dbReference>
<evidence type="ECO:0000256" key="7">
    <source>
        <dbReference type="ARBA" id="ARBA00023155"/>
    </source>
</evidence>
<keyword evidence="6" id="KW-0238">DNA-binding</keyword>
<dbReference type="AlphaFoldDB" id="A0A6A3ZNE0"/>
<dbReference type="PANTHER" id="PTHR12628">
    <property type="entry name" value="POLYCOMB-LIKE TRANSCRIPTION FACTOR"/>
    <property type="match status" value="1"/>
</dbReference>
<feature type="compositionally biased region" description="Acidic residues" evidence="11">
    <location>
        <begin position="396"/>
        <end position="406"/>
    </location>
</feature>
<proteinExistence type="predicted"/>
<evidence type="ECO:0000313" key="14">
    <source>
        <dbReference type="EMBL" id="KAE9237839.1"/>
    </source>
</evidence>
<feature type="region of interest" description="Disordered" evidence="11">
    <location>
        <begin position="337"/>
        <end position="407"/>
    </location>
</feature>
<evidence type="ECO:0000313" key="15">
    <source>
        <dbReference type="Proteomes" id="UP000429523"/>
    </source>
</evidence>
<feature type="compositionally biased region" description="Low complexity" evidence="11">
    <location>
        <begin position="344"/>
        <end position="357"/>
    </location>
</feature>
<keyword evidence="4" id="KW-0862">Zinc</keyword>
<evidence type="ECO:0000313" key="16">
    <source>
        <dbReference type="Proteomes" id="UP000440367"/>
    </source>
</evidence>
<evidence type="ECO:0000256" key="2">
    <source>
        <dbReference type="ARBA" id="ARBA00022723"/>
    </source>
</evidence>
<dbReference type="InterPro" id="IPR019787">
    <property type="entry name" value="Znf_PHD-finger"/>
</dbReference>
<protein>
    <recommendedName>
        <fullName evidence="12">PHD-type domain-containing protein</fullName>
    </recommendedName>
</protein>
<dbReference type="PANTHER" id="PTHR12628:SF10">
    <property type="entry name" value="HOMEOBOX DOMAIN-CONTAINING PROTEIN"/>
    <property type="match status" value="1"/>
</dbReference>
<evidence type="ECO:0000256" key="11">
    <source>
        <dbReference type="SAM" id="MobiDB-lite"/>
    </source>
</evidence>
<evidence type="ECO:0000256" key="9">
    <source>
        <dbReference type="ARBA" id="ARBA00023242"/>
    </source>
</evidence>
<dbReference type="EMBL" id="QXGD01000482">
    <property type="protein sequence ID" value="KAE9237839.1"/>
    <property type="molecule type" value="Genomic_DNA"/>
</dbReference>
<reference evidence="15 16" key="1">
    <citation type="submission" date="2018-08" db="EMBL/GenBank/DDBJ databases">
        <title>Genomic investigation of the strawberry pathogen Phytophthora fragariae indicates pathogenicity is determined by transcriptional variation in three key races.</title>
        <authorList>
            <person name="Adams T.M."/>
            <person name="Armitage A.D."/>
            <person name="Sobczyk M.K."/>
            <person name="Bates H.J."/>
            <person name="Dunwell J.M."/>
            <person name="Nellist C.F."/>
            <person name="Harrison R.J."/>
        </authorList>
    </citation>
    <scope>NUCLEOTIDE SEQUENCE [LARGE SCALE GENOMIC DNA]</scope>
    <source>
        <strain evidence="14 16">BC-1</strain>
        <strain evidence="13 15">NOV-9</strain>
    </source>
</reference>
<feature type="compositionally biased region" description="Acidic residues" evidence="11">
    <location>
        <begin position="359"/>
        <end position="388"/>
    </location>
</feature>
<dbReference type="InterPro" id="IPR001965">
    <property type="entry name" value="Znf_PHD"/>
</dbReference>
<comment type="subcellular location">
    <subcellularLocation>
        <location evidence="1">Nucleus</location>
    </subcellularLocation>
</comment>
<feature type="domain" description="PHD-type" evidence="12">
    <location>
        <begin position="250"/>
        <end position="308"/>
    </location>
</feature>
<evidence type="ECO:0000256" key="4">
    <source>
        <dbReference type="ARBA" id="ARBA00022833"/>
    </source>
</evidence>
<feature type="region of interest" description="Disordered" evidence="11">
    <location>
        <begin position="425"/>
        <end position="446"/>
    </location>
</feature>
<dbReference type="Gene3D" id="3.30.40.10">
    <property type="entry name" value="Zinc/RING finger domain, C3HC4 (zinc finger)"/>
    <property type="match status" value="1"/>
</dbReference>
<dbReference type="Proteomes" id="UP000429523">
    <property type="component" value="Unassembled WGS sequence"/>
</dbReference>
<evidence type="ECO:0000256" key="8">
    <source>
        <dbReference type="ARBA" id="ARBA00023163"/>
    </source>
</evidence>
<dbReference type="SMART" id="SM00249">
    <property type="entry name" value="PHD"/>
    <property type="match status" value="1"/>
</dbReference>
<dbReference type="SUPFAM" id="SSF57903">
    <property type="entry name" value="FYVE/PHD zinc finger"/>
    <property type="match status" value="1"/>
</dbReference>
<dbReference type="InterPro" id="IPR045876">
    <property type="entry name" value="PRHA-like_PHD-finger"/>
</dbReference>
<feature type="compositionally biased region" description="Basic and acidic residues" evidence="11">
    <location>
        <begin position="619"/>
        <end position="631"/>
    </location>
</feature>
<comment type="caution">
    <text evidence="14">The sequence shown here is derived from an EMBL/GenBank/DDBJ whole genome shotgun (WGS) entry which is preliminary data.</text>
</comment>
<evidence type="ECO:0000256" key="3">
    <source>
        <dbReference type="ARBA" id="ARBA00022771"/>
    </source>
</evidence>
<feature type="region of interest" description="Disordered" evidence="11">
    <location>
        <begin position="72"/>
        <end position="168"/>
    </location>
</feature>
<keyword evidence="3 10" id="KW-0863">Zinc-finger</keyword>
<name>A0A6A3ZNE0_9STRA</name>
<dbReference type="InterPro" id="IPR011011">
    <property type="entry name" value="Znf_FYVE_PHD"/>
</dbReference>
<dbReference type="GO" id="GO:0003677">
    <property type="term" value="F:DNA binding"/>
    <property type="evidence" value="ECO:0007669"/>
    <property type="project" value="UniProtKB-KW"/>
</dbReference>
<evidence type="ECO:0000259" key="12">
    <source>
        <dbReference type="PROSITE" id="PS50016"/>
    </source>
</evidence>
<evidence type="ECO:0000256" key="10">
    <source>
        <dbReference type="PROSITE-ProRule" id="PRU00146"/>
    </source>
</evidence>
<keyword evidence="8" id="KW-0804">Transcription</keyword>
<feature type="compositionally biased region" description="Acidic residues" evidence="11">
    <location>
        <begin position="564"/>
        <end position="594"/>
    </location>
</feature>
<evidence type="ECO:0000256" key="6">
    <source>
        <dbReference type="ARBA" id="ARBA00023125"/>
    </source>
</evidence>
<dbReference type="GO" id="GO:0008270">
    <property type="term" value="F:zinc ion binding"/>
    <property type="evidence" value="ECO:0007669"/>
    <property type="project" value="UniProtKB-KW"/>
</dbReference>
<keyword evidence="7" id="KW-0371">Homeobox</keyword>
<dbReference type="Proteomes" id="UP000440367">
    <property type="component" value="Unassembled WGS sequence"/>
</dbReference>
<evidence type="ECO:0000256" key="5">
    <source>
        <dbReference type="ARBA" id="ARBA00023015"/>
    </source>
</evidence>
<dbReference type="PROSITE" id="PS50016">
    <property type="entry name" value="ZF_PHD_2"/>
    <property type="match status" value="1"/>
</dbReference>
<evidence type="ECO:0000313" key="13">
    <source>
        <dbReference type="EMBL" id="KAE8939404.1"/>
    </source>
</evidence>
<organism evidence="14 16">
    <name type="scientific">Phytophthora fragariae</name>
    <dbReference type="NCBI Taxonomy" id="53985"/>
    <lineage>
        <taxon>Eukaryota</taxon>
        <taxon>Sar</taxon>
        <taxon>Stramenopiles</taxon>
        <taxon>Oomycota</taxon>
        <taxon>Peronosporomycetes</taxon>
        <taxon>Peronosporales</taxon>
        <taxon>Peronosporaceae</taxon>
        <taxon>Phytophthora</taxon>
    </lineage>
</organism>
<feature type="compositionally biased region" description="Polar residues" evidence="11">
    <location>
        <begin position="607"/>
        <end position="618"/>
    </location>
</feature>
<dbReference type="Pfam" id="PF00628">
    <property type="entry name" value="PHD"/>
    <property type="match status" value="1"/>
</dbReference>
<dbReference type="PROSITE" id="PS01359">
    <property type="entry name" value="ZF_PHD_1"/>
    <property type="match status" value="1"/>
</dbReference>
<keyword evidence="9" id="KW-0539">Nucleus</keyword>
<evidence type="ECO:0000256" key="1">
    <source>
        <dbReference type="ARBA" id="ARBA00004123"/>
    </source>
</evidence>
<dbReference type="GO" id="GO:0003682">
    <property type="term" value="F:chromatin binding"/>
    <property type="evidence" value="ECO:0007669"/>
    <property type="project" value="TreeGrafter"/>
</dbReference>
<keyword evidence="2" id="KW-0479">Metal-binding</keyword>
<feature type="compositionally biased region" description="Basic and acidic residues" evidence="11">
    <location>
        <begin position="119"/>
        <end position="128"/>
    </location>
</feature>
<dbReference type="GO" id="GO:0005634">
    <property type="term" value="C:nucleus"/>
    <property type="evidence" value="ECO:0007669"/>
    <property type="project" value="UniProtKB-SubCell"/>
</dbReference>